<gene>
    <name evidence="2" type="ORF">DY218_19530</name>
</gene>
<reference evidence="2 3" key="1">
    <citation type="submission" date="2018-08" db="EMBL/GenBank/DDBJ databases">
        <title>Isolation, diversity and antifungal activity of Actinobacteria from wheat.</title>
        <authorList>
            <person name="Han C."/>
        </authorList>
    </citation>
    <scope>NUCLEOTIDE SEQUENCE [LARGE SCALE GENOMIC DNA]</scope>
    <source>
        <strain evidence="2 3">NEAU-YY421</strain>
    </source>
</reference>
<dbReference type="InterPro" id="IPR006311">
    <property type="entry name" value="TAT_signal"/>
</dbReference>
<dbReference type="SUPFAM" id="SSF50939">
    <property type="entry name" value="Sialidases"/>
    <property type="match status" value="1"/>
</dbReference>
<dbReference type="Proteomes" id="UP000263094">
    <property type="component" value="Unassembled WGS sequence"/>
</dbReference>
<dbReference type="PROSITE" id="PS51318">
    <property type="entry name" value="TAT"/>
    <property type="match status" value="1"/>
</dbReference>
<comment type="caution">
    <text evidence="2">The sequence shown here is derived from an EMBL/GenBank/DDBJ whole genome shotgun (WGS) entry which is preliminary data.</text>
</comment>
<keyword evidence="3" id="KW-1185">Reference proteome</keyword>
<dbReference type="RefSeq" id="WP_128557359.1">
    <property type="nucleotide sequence ID" value="NZ_QUAK01000105.1"/>
</dbReference>
<evidence type="ECO:0000313" key="2">
    <source>
        <dbReference type="EMBL" id="RFU85026.1"/>
    </source>
</evidence>
<proteinExistence type="predicted"/>
<accession>A0A372M258</accession>
<evidence type="ECO:0000256" key="1">
    <source>
        <dbReference type="SAM" id="SignalP"/>
    </source>
</evidence>
<feature type="signal peptide" evidence="1">
    <location>
        <begin position="1"/>
        <end position="33"/>
    </location>
</feature>
<dbReference type="OrthoDB" id="6381507at2"/>
<dbReference type="EMBL" id="QUAK01000105">
    <property type="protein sequence ID" value="RFU85026.1"/>
    <property type="molecule type" value="Genomic_DNA"/>
</dbReference>
<name>A0A372M258_9ACTN</name>
<dbReference type="Pfam" id="PF15892">
    <property type="entry name" value="BNR_4"/>
    <property type="match status" value="1"/>
</dbReference>
<dbReference type="AlphaFoldDB" id="A0A372M258"/>
<dbReference type="Gene3D" id="2.120.10.10">
    <property type="match status" value="1"/>
</dbReference>
<sequence>MTTRIPRPSRRTVLASLAAGAAAPALGGLPAHAAPAPARTGTVPASVLAESGAWCWFGDPRAVHHRGTYRRTFAGYITASGEIRVTQHDHDSGEFTTSTLITDFQVDDHNTPSILIRHDGRVVVFFSGHGGPEMYYRRSVAAEDISRGWEPLKTVPTNTSGEYGYTYPNPIELADEEHRLYLFWRGGDFNPAWSSTTGGDRWTDAEQLISVPGERPYVKIASNDTDTIHFAFTDGHPRNVENSIHYMYYRGGSLFRADGSRIGPLGTPVTPEQATRVYDVASGLGKAWIHDIADDGRGRPVLTYAVFPTDADHRYRYARWDGDGFVDGEITAAGDTISEDPSEPNYSGGITLDHDDPSVVLLSRQVGAVHEVERWTTADHGRTWSSEAITAGSNEPQVRPLSPRGLPSSEQLGILWMAGRYPSYTDYRTRIMATEPAG</sequence>
<feature type="chain" id="PRO_5017001824" description="Exo-alpha-sialidase" evidence="1">
    <location>
        <begin position="34"/>
        <end position="438"/>
    </location>
</feature>
<dbReference type="InterPro" id="IPR036278">
    <property type="entry name" value="Sialidase_sf"/>
</dbReference>
<keyword evidence="1" id="KW-0732">Signal</keyword>
<organism evidence="2 3">
    <name type="scientific">Streptomyces triticagri</name>
    <dbReference type="NCBI Taxonomy" id="2293568"/>
    <lineage>
        <taxon>Bacteria</taxon>
        <taxon>Bacillati</taxon>
        <taxon>Actinomycetota</taxon>
        <taxon>Actinomycetes</taxon>
        <taxon>Kitasatosporales</taxon>
        <taxon>Streptomycetaceae</taxon>
        <taxon>Streptomyces</taxon>
    </lineage>
</organism>
<protein>
    <recommendedName>
        <fullName evidence="4">Exo-alpha-sialidase</fullName>
    </recommendedName>
</protein>
<evidence type="ECO:0008006" key="4">
    <source>
        <dbReference type="Google" id="ProtNLM"/>
    </source>
</evidence>
<evidence type="ECO:0000313" key="3">
    <source>
        <dbReference type="Proteomes" id="UP000263094"/>
    </source>
</evidence>